<feature type="compositionally biased region" description="Basic and acidic residues" evidence="6">
    <location>
        <begin position="450"/>
        <end position="463"/>
    </location>
</feature>
<dbReference type="InterPro" id="IPR014876">
    <property type="entry name" value="DEK_C"/>
</dbReference>
<keyword evidence="2" id="KW-0156">Chromatin regulator</keyword>
<accession>A0A1D6K5L9</accession>
<dbReference type="STRING" id="4577.A0A1D6K5L9"/>
<dbReference type="FunCoup" id="A0A1D6K5L9">
    <property type="interactions" value="1111"/>
</dbReference>
<evidence type="ECO:0000256" key="1">
    <source>
        <dbReference type="ARBA" id="ARBA00004123"/>
    </source>
</evidence>
<feature type="region of interest" description="Disordered" evidence="6">
    <location>
        <begin position="450"/>
        <end position="636"/>
    </location>
</feature>
<keyword evidence="3" id="KW-0238">DNA-binding</keyword>
<dbReference type="OMA" id="ESTCHEE"/>
<organism evidence="8">
    <name type="scientific">Zea mays</name>
    <name type="common">Maize</name>
    <dbReference type="NCBI Taxonomy" id="4577"/>
    <lineage>
        <taxon>Eukaryota</taxon>
        <taxon>Viridiplantae</taxon>
        <taxon>Streptophyta</taxon>
        <taxon>Embryophyta</taxon>
        <taxon>Tracheophyta</taxon>
        <taxon>Spermatophyta</taxon>
        <taxon>Magnoliopsida</taxon>
        <taxon>Liliopsida</taxon>
        <taxon>Poales</taxon>
        <taxon>Poaceae</taxon>
        <taxon>PACMAD clade</taxon>
        <taxon>Panicoideae</taxon>
        <taxon>Andropogonodae</taxon>
        <taxon>Andropogoneae</taxon>
        <taxon>Tripsacinae</taxon>
        <taxon>Zea</taxon>
    </lineage>
</organism>
<feature type="compositionally biased region" description="Basic and acidic residues" evidence="6">
    <location>
        <begin position="543"/>
        <end position="567"/>
    </location>
</feature>
<dbReference type="SUPFAM" id="SSF109715">
    <property type="entry name" value="DEK C-terminal domain"/>
    <property type="match status" value="1"/>
</dbReference>
<feature type="compositionally biased region" description="Polar residues" evidence="6">
    <location>
        <begin position="617"/>
        <end position="629"/>
    </location>
</feature>
<dbReference type="PaxDb" id="4577-GRMZM2G135834_P01"/>
<dbReference type="Gene3D" id="1.10.10.60">
    <property type="entry name" value="Homeodomain-like"/>
    <property type="match status" value="1"/>
</dbReference>
<feature type="region of interest" description="Disordered" evidence="6">
    <location>
        <begin position="1"/>
        <end position="34"/>
    </location>
</feature>
<name>A0A1D6K5L9_MAIZE</name>
<feature type="coiled-coil region" evidence="5">
    <location>
        <begin position="361"/>
        <end position="395"/>
    </location>
</feature>
<dbReference type="InterPro" id="IPR044198">
    <property type="entry name" value="DEK"/>
</dbReference>
<dbReference type="InParanoid" id="A0A1D6K5L9"/>
<feature type="domain" description="DEK-C" evidence="7">
    <location>
        <begin position="300"/>
        <end position="359"/>
    </location>
</feature>
<gene>
    <name evidence="8" type="ORF">ZEAMMB73_Zm00001d029504</name>
</gene>
<feature type="compositionally biased region" description="Polar residues" evidence="6">
    <location>
        <begin position="476"/>
        <end position="502"/>
    </location>
</feature>
<reference evidence="8" key="1">
    <citation type="submission" date="2015-12" db="EMBL/GenBank/DDBJ databases">
        <title>Update maize B73 reference genome by single molecule sequencing technologies.</title>
        <authorList>
            <consortium name="Maize Genome Sequencing Project"/>
            <person name="Ware D."/>
        </authorList>
    </citation>
    <scope>NUCLEOTIDE SEQUENCE [LARGE SCALE GENOMIC DNA]</scope>
    <source>
        <tissue evidence="8">Seedling</tissue>
    </source>
</reference>
<protein>
    <recommendedName>
        <fullName evidence="7">DEK-C domain-containing protein</fullName>
    </recommendedName>
</protein>
<dbReference type="EMBL" id="CM007647">
    <property type="protein sequence ID" value="ONL98870.1"/>
    <property type="molecule type" value="Genomic_DNA"/>
</dbReference>
<dbReference type="SMR" id="A0A1D6K5L9"/>
<dbReference type="PANTHER" id="PTHR13468">
    <property type="entry name" value="DEK PROTEIN"/>
    <property type="match status" value="1"/>
</dbReference>
<evidence type="ECO:0000256" key="6">
    <source>
        <dbReference type="SAM" id="MobiDB-lite"/>
    </source>
</evidence>
<dbReference type="FunFam" id="1.10.10.60:FF:000467">
    <property type="entry name" value="Os03g0412900 protein"/>
    <property type="match status" value="1"/>
</dbReference>
<evidence type="ECO:0000259" key="7">
    <source>
        <dbReference type="PROSITE" id="PS51998"/>
    </source>
</evidence>
<keyword evidence="4" id="KW-0539">Nucleus</keyword>
<dbReference type="OrthoDB" id="647006at2759"/>
<dbReference type="GO" id="GO:0005634">
    <property type="term" value="C:nucleus"/>
    <property type="evidence" value="ECO:0007669"/>
    <property type="project" value="UniProtKB-SubCell"/>
</dbReference>
<evidence type="ECO:0000256" key="3">
    <source>
        <dbReference type="ARBA" id="ARBA00023125"/>
    </source>
</evidence>
<dbReference type="IntAct" id="A0A1D6K5L9">
    <property type="interactions" value="3"/>
</dbReference>
<evidence type="ECO:0000256" key="2">
    <source>
        <dbReference type="ARBA" id="ARBA00022853"/>
    </source>
</evidence>
<evidence type="ECO:0000256" key="5">
    <source>
        <dbReference type="SAM" id="Coils"/>
    </source>
</evidence>
<feature type="region of interest" description="Disordered" evidence="6">
    <location>
        <begin position="149"/>
        <end position="179"/>
    </location>
</feature>
<feature type="compositionally biased region" description="Basic and acidic residues" evidence="6">
    <location>
        <begin position="506"/>
        <end position="517"/>
    </location>
</feature>
<dbReference type="PANTHER" id="PTHR13468:SF7">
    <property type="entry name" value="OS03G0412900 PROTEIN"/>
    <property type="match status" value="1"/>
</dbReference>
<dbReference type="eggNOG" id="KOG2266">
    <property type="taxonomic scope" value="Eukaryota"/>
</dbReference>
<feature type="compositionally biased region" description="Basic and acidic residues" evidence="6">
    <location>
        <begin position="605"/>
        <end position="616"/>
    </location>
</feature>
<dbReference type="ExpressionAtlas" id="A0A1D6K5L9">
    <property type="expression patterns" value="baseline and differential"/>
</dbReference>
<keyword evidence="5" id="KW-0175">Coiled coil</keyword>
<evidence type="ECO:0000256" key="4">
    <source>
        <dbReference type="ARBA" id="ARBA00023242"/>
    </source>
</evidence>
<dbReference type="GO" id="GO:0003677">
    <property type="term" value="F:DNA binding"/>
    <property type="evidence" value="ECO:0007669"/>
    <property type="project" value="UniProtKB-KW"/>
</dbReference>
<evidence type="ECO:0000313" key="8">
    <source>
        <dbReference type="EMBL" id="ONL98870.1"/>
    </source>
</evidence>
<proteinExistence type="predicted"/>
<dbReference type="Pfam" id="PF08766">
    <property type="entry name" value="DEK_C"/>
    <property type="match status" value="1"/>
</dbReference>
<dbReference type="AlphaFoldDB" id="A0A1D6K5L9"/>
<sequence length="671" mass="73422">MLQPGFSSSNHHHSATPERPSLPATPGAQVLFGPFAGDERHQDASETKLMKQPTWVFFEKESVTDLREQILQLIQHDCKDQEEKSRAELLEKLNRCKRDTLIELCRSFDLIGSRANRKEELVLFLMEFIKDHCSGSDVINSDKKYKKRKRVREEENLSAGKPSKKKKREGEEEAEDRVKHSDCDLLDNKYSCADSKNGKFPNEQTNFEPSGRINYSVSENLDGASLSEAPIPTDEQAIITTPPTKFVTAAEDDSTDVKALQRKMSSIAKKKTTSKEDCKVKLCGNRESKGDTKPRKQVIKPSKDELREAVFLILDTADFATVRYTMTFGDVVKEVDKYFGKDLFERKPLIRSLIEEELFRLADEAEKKELEESEAAEAKARAEQAAKEMAQVQTVELVINEQNVLEDGRDSNTKDSLKNANDSANKKCIDGGASVEYGFNENSCYAAEGSEEHKVDDDNKNITKDGNGGKVAVAPTANTDCTLQLQGSSNVEAETTMKSNVGTLEASKDGEVRDARNGENNGTEDGGNEGIRSGNVGSNAEAEESHGHGNNERAEHTEDDKAQECSHNENSASVGILGDGDGEAREGDINAEAEQSQADGGGNSKAEDAEHNENTKTDANSSKNGTTAAGNGKTDVDVKGATAMAQLKEALCDEMDVDCKGGGVGPRLCRS</sequence>
<dbReference type="KEGG" id="zma:103636280"/>
<dbReference type="GO" id="GO:0006325">
    <property type="term" value="P:chromatin organization"/>
    <property type="evidence" value="ECO:0007669"/>
    <property type="project" value="UniProtKB-KW"/>
</dbReference>
<dbReference type="PROSITE" id="PS51998">
    <property type="entry name" value="DEK_C"/>
    <property type="match status" value="1"/>
</dbReference>
<comment type="subcellular location">
    <subcellularLocation>
        <location evidence="1">Nucleus</location>
    </subcellularLocation>
</comment>